<keyword evidence="3" id="KW-0489">Methyltransferase</keyword>
<evidence type="ECO:0000256" key="1">
    <source>
        <dbReference type="ARBA" id="ARBA00038158"/>
    </source>
</evidence>
<dbReference type="KEGG" id="ela:UCREL1_11734"/>
<name>M7T3Y7_EUTLA</name>
<dbReference type="Proteomes" id="UP000012174">
    <property type="component" value="Unassembled WGS sequence"/>
</dbReference>
<dbReference type="Pfam" id="PF13649">
    <property type="entry name" value="Methyltransf_25"/>
    <property type="match status" value="1"/>
</dbReference>
<dbReference type="GO" id="GO:0008168">
    <property type="term" value="F:methyltransferase activity"/>
    <property type="evidence" value="ECO:0007669"/>
    <property type="project" value="UniProtKB-KW"/>
</dbReference>
<accession>M7T3Y7</accession>
<dbReference type="EMBL" id="KB707649">
    <property type="protein sequence ID" value="EMR61345.1"/>
    <property type="molecule type" value="Genomic_DNA"/>
</dbReference>
<evidence type="ECO:0000313" key="4">
    <source>
        <dbReference type="Proteomes" id="UP000012174"/>
    </source>
</evidence>
<reference evidence="4" key="1">
    <citation type="journal article" date="2013" name="Genome Announc.">
        <title>Draft genome sequence of the grapevine dieback fungus Eutypa lata UCR-EL1.</title>
        <authorList>
            <person name="Blanco-Ulate B."/>
            <person name="Rolshausen P.E."/>
            <person name="Cantu D."/>
        </authorList>
    </citation>
    <scope>NUCLEOTIDE SEQUENCE [LARGE SCALE GENOMIC DNA]</scope>
    <source>
        <strain evidence="4">UCR-EL1</strain>
    </source>
</reference>
<dbReference type="eggNOG" id="ENOG502SNAB">
    <property type="taxonomic scope" value="Eukaryota"/>
</dbReference>
<evidence type="ECO:0000259" key="2">
    <source>
        <dbReference type="Pfam" id="PF13649"/>
    </source>
</evidence>
<evidence type="ECO:0000313" key="3">
    <source>
        <dbReference type="EMBL" id="EMR61345.1"/>
    </source>
</evidence>
<dbReference type="InterPro" id="IPR041698">
    <property type="entry name" value="Methyltransf_25"/>
</dbReference>
<gene>
    <name evidence="3" type="ORF">UCREL1_11734</name>
</gene>
<dbReference type="GO" id="GO:0032259">
    <property type="term" value="P:methylation"/>
    <property type="evidence" value="ECO:0007669"/>
    <property type="project" value="UniProtKB-KW"/>
</dbReference>
<proteinExistence type="inferred from homology"/>
<protein>
    <submittedName>
        <fullName evidence="3">Putative-like methyltransferase protein</fullName>
    </submittedName>
</protein>
<keyword evidence="4" id="KW-1185">Reference proteome</keyword>
<dbReference type="AlphaFoldDB" id="M7T3Y7"/>
<feature type="domain" description="Methyltransferase" evidence="2">
    <location>
        <begin position="46"/>
        <end position="141"/>
    </location>
</feature>
<organism evidence="3 4">
    <name type="scientific">Eutypa lata (strain UCR-EL1)</name>
    <name type="common">Grapevine dieback disease fungus</name>
    <name type="synonym">Eutypa armeniacae</name>
    <dbReference type="NCBI Taxonomy" id="1287681"/>
    <lineage>
        <taxon>Eukaryota</taxon>
        <taxon>Fungi</taxon>
        <taxon>Dikarya</taxon>
        <taxon>Ascomycota</taxon>
        <taxon>Pezizomycotina</taxon>
        <taxon>Sordariomycetes</taxon>
        <taxon>Xylariomycetidae</taxon>
        <taxon>Xylariales</taxon>
        <taxon>Diatrypaceae</taxon>
        <taxon>Eutypa</taxon>
    </lineage>
</organism>
<sequence length="281" mass="30809">MSDSKYLLNRDAKESARLISQHDWLKTLVGCNIHPAISTNKPALRIADIATGTAIWLLDLAQSLPSDTQFFGFDISEAQFPAPEARPSNVSLHQHNVTHPFPEEYHGSFDIVAVRLITAGLRGDDWAKAVQNVSALLKPGGYLQWIEPIHSSLQVFNSKVGAPNAATRKAVDCFLEAYKKTLYPGPLQLPALLQEQGLEELALEVFPSDHFHDFEKVRSQGKAFLSGALTAMAPYLVGDGSSGLTAEHLKEVVKQSEAELDGGIYLRSEMQFIVRKADTAS</sequence>
<dbReference type="PANTHER" id="PTHR43591:SF110">
    <property type="entry name" value="RHODANESE DOMAIN-CONTAINING PROTEIN"/>
    <property type="match status" value="1"/>
</dbReference>
<dbReference type="InterPro" id="IPR029063">
    <property type="entry name" value="SAM-dependent_MTases_sf"/>
</dbReference>
<keyword evidence="3" id="KW-0808">Transferase</keyword>
<dbReference type="PANTHER" id="PTHR43591">
    <property type="entry name" value="METHYLTRANSFERASE"/>
    <property type="match status" value="1"/>
</dbReference>
<comment type="similarity">
    <text evidence="1">Belongs to the methyltransferase superfamily. LaeA methyltransferase family.</text>
</comment>
<dbReference type="OrthoDB" id="417697at2759"/>
<dbReference type="Gene3D" id="3.40.50.150">
    <property type="entry name" value="Vaccinia Virus protein VP39"/>
    <property type="match status" value="1"/>
</dbReference>
<dbReference type="HOGENOM" id="CLU_010595_9_1_1"/>
<dbReference type="CDD" id="cd02440">
    <property type="entry name" value="AdoMet_MTases"/>
    <property type="match status" value="1"/>
</dbReference>
<dbReference type="SUPFAM" id="SSF53335">
    <property type="entry name" value="S-adenosyl-L-methionine-dependent methyltransferases"/>
    <property type="match status" value="1"/>
</dbReference>